<proteinExistence type="predicted"/>
<accession>D4H2T6</accession>
<evidence type="ECO:0000313" key="1">
    <source>
        <dbReference type="EMBL" id="ADD67147.1"/>
    </source>
</evidence>
<dbReference type="KEGG" id="dap:Dacet_0347"/>
<dbReference type="STRING" id="522772.Dacet_0347"/>
<dbReference type="AlphaFoldDB" id="D4H2T6"/>
<protein>
    <submittedName>
        <fullName evidence="1">Uncharacterized protein</fullName>
    </submittedName>
</protein>
<dbReference type="PaxDb" id="522772-Dacet_0347"/>
<dbReference type="HOGENOM" id="CLU_1501157_0_0_0"/>
<evidence type="ECO:0000313" key="2">
    <source>
        <dbReference type="Proteomes" id="UP000002012"/>
    </source>
</evidence>
<keyword evidence="2" id="KW-1185">Reference proteome</keyword>
<dbReference type="OrthoDB" id="9816007at2"/>
<dbReference type="InParanoid" id="D4H2T6"/>
<dbReference type="RefSeq" id="WP_013009692.1">
    <property type="nucleotide sequence ID" value="NC_013943.1"/>
</dbReference>
<dbReference type="EMBL" id="CP001968">
    <property type="protein sequence ID" value="ADD67147.1"/>
    <property type="molecule type" value="Genomic_DNA"/>
</dbReference>
<dbReference type="eggNOG" id="ENOG5030RGI">
    <property type="taxonomic scope" value="Bacteria"/>
</dbReference>
<name>D4H2T6_DENA2</name>
<reference evidence="1 2" key="1">
    <citation type="journal article" date="2010" name="Stand. Genomic Sci.">
        <title>Complete genome sequence of Denitrovibrio acetiphilus type strain (N2460).</title>
        <authorList>
            <person name="Kiss H."/>
            <person name="Lang E."/>
            <person name="Lapidus A."/>
            <person name="Copeland A."/>
            <person name="Nolan M."/>
            <person name="Glavina Del Rio T."/>
            <person name="Chen F."/>
            <person name="Lucas S."/>
            <person name="Tice H."/>
            <person name="Cheng J.F."/>
            <person name="Han C."/>
            <person name="Goodwin L."/>
            <person name="Pitluck S."/>
            <person name="Liolios K."/>
            <person name="Pati A."/>
            <person name="Ivanova N."/>
            <person name="Mavromatis K."/>
            <person name="Chen A."/>
            <person name="Palaniappan K."/>
            <person name="Land M."/>
            <person name="Hauser L."/>
            <person name="Chang Y.J."/>
            <person name="Jeffries C.D."/>
            <person name="Detter J.C."/>
            <person name="Brettin T."/>
            <person name="Spring S."/>
            <person name="Rohde M."/>
            <person name="Goker M."/>
            <person name="Woyke T."/>
            <person name="Bristow J."/>
            <person name="Eisen J.A."/>
            <person name="Markowitz V."/>
            <person name="Hugenholtz P."/>
            <person name="Kyrpides N.C."/>
            <person name="Klenk H.P."/>
        </authorList>
    </citation>
    <scope>NUCLEOTIDE SEQUENCE [LARGE SCALE GENOMIC DNA]</scope>
    <source>
        <strain evidence="2">DSM 12809 / NBRC 114555 / N2460</strain>
    </source>
</reference>
<organism evidence="1 2">
    <name type="scientific">Denitrovibrio acetiphilus (strain DSM 12809 / NBRC 114555 / N2460)</name>
    <dbReference type="NCBI Taxonomy" id="522772"/>
    <lineage>
        <taxon>Bacteria</taxon>
        <taxon>Pseudomonadati</taxon>
        <taxon>Deferribacterota</taxon>
        <taxon>Deferribacteres</taxon>
        <taxon>Deferribacterales</taxon>
        <taxon>Geovibrionaceae</taxon>
        <taxon>Denitrovibrio</taxon>
    </lineage>
</organism>
<gene>
    <name evidence="1" type="ordered locus">Dacet_0347</name>
</gene>
<dbReference type="Proteomes" id="UP000002012">
    <property type="component" value="Chromosome"/>
</dbReference>
<sequence precursor="true">MFFKSMQYAHVRHVLKITFPFVLVLFVFILRSSISSPVGAYTAERLDSDRDAVKSLLSAKDVEFSTALADLKNIDQIKKYNYSVYVNRGFIQRQKNGSGTMKEGDGKINNPAPAGLYRFQPRYDVSSVFIGTSRRYAVIDGRIYVTGDKLESGEHVSAILKGKVLLQGHWGDRWLYVDY</sequence>